<evidence type="ECO:0000313" key="3">
    <source>
        <dbReference type="Proteomes" id="UP000694552"/>
    </source>
</evidence>
<reference evidence="2" key="2">
    <citation type="submission" date="2025-09" db="UniProtKB">
        <authorList>
            <consortium name="Ensembl"/>
        </authorList>
    </citation>
    <scope>IDENTIFICATION</scope>
</reference>
<sequence length="56" mass="5742">MEGESTSALLSGFVFGALAFQHLSTDSDTVGAAEAGERRGWAARSLPAAAEVAFRA</sequence>
<dbReference type="Ensembl" id="ENSOSUT00000008759.1">
    <property type="protein sequence ID" value="ENSOSUP00000008452.1"/>
    <property type="gene ID" value="ENSOSUG00000006223.1"/>
</dbReference>
<keyword evidence="3" id="KW-1185">Reference proteome</keyword>
<dbReference type="Proteomes" id="UP000694552">
    <property type="component" value="Unplaced"/>
</dbReference>
<feature type="signal peptide" evidence="1">
    <location>
        <begin position="1"/>
        <end position="19"/>
    </location>
</feature>
<keyword evidence="1" id="KW-0732">Signal</keyword>
<name>A0A8C8ARU2_9STRI</name>
<evidence type="ECO:0000256" key="1">
    <source>
        <dbReference type="SAM" id="SignalP"/>
    </source>
</evidence>
<evidence type="ECO:0000313" key="2">
    <source>
        <dbReference type="Ensembl" id="ENSOSUP00000008452.1"/>
    </source>
</evidence>
<dbReference type="AlphaFoldDB" id="A0A8C8ARU2"/>
<accession>A0A8C8ARU2</accession>
<reference evidence="2" key="1">
    <citation type="submission" date="2025-08" db="UniProtKB">
        <authorList>
            <consortium name="Ensembl"/>
        </authorList>
    </citation>
    <scope>IDENTIFICATION</scope>
</reference>
<proteinExistence type="predicted"/>
<organism evidence="2 3">
    <name type="scientific">Otus sunia</name>
    <name type="common">Oriental scops-owl</name>
    <dbReference type="NCBI Taxonomy" id="257818"/>
    <lineage>
        <taxon>Eukaryota</taxon>
        <taxon>Metazoa</taxon>
        <taxon>Chordata</taxon>
        <taxon>Craniata</taxon>
        <taxon>Vertebrata</taxon>
        <taxon>Euteleostomi</taxon>
        <taxon>Archelosauria</taxon>
        <taxon>Archosauria</taxon>
        <taxon>Dinosauria</taxon>
        <taxon>Saurischia</taxon>
        <taxon>Theropoda</taxon>
        <taxon>Coelurosauria</taxon>
        <taxon>Aves</taxon>
        <taxon>Neognathae</taxon>
        <taxon>Neoaves</taxon>
        <taxon>Telluraves</taxon>
        <taxon>Strigiformes</taxon>
        <taxon>Strigidae</taxon>
        <taxon>Otus</taxon>
    </lineage>
</organism>
<protein>
    <submittedName>
        <fullName evidence="2">Uncharacterized protein</fullName>
    </submittedName>
</protein>
<feature type="chain" id="PRO_5034755959" evidence="1">
    <location>
        <begin position="20"/>
        <end position="56"/>
    </location>
</feature>